<dbReference type="GO" id="GO:0004364">
    <property type="term" value="F:glutathione transferase activity"/>
    <property type="evidence" value="ECO:0007669"/>
    <property type="project" value="UniProtKB-EC"/>
</dbReference>
<evidence type="ECO:0000313" key="6">
    <source>
        <dbReference type="EMBL" id="TDR12460.1"/>
    </source>
</evidence>
<dbReference type="SUPFAM" id="SSF47616">
    <property type="entry name" value="GST C-terminal domain-like"/>
    <property type="match status" value="1"/>
</dbReference>
<reference evidence="6 7" key="1">
    <citation type="submission" date="2019-03" db="EMBL/GenBank/DDBJ databases">
        <title>Genomic Encyclopedia of Type Strains, Phase IV (KMG-IV): sequencing the most valuable type-strain genomes for metagenomic binning, comparative biology and taxonomic classification.</title>
        <authorList>
            <person name="Goeker M."/>
        </authorList>
    </citation>
    <scope>NUCLEOTIDE SEQUENCE [LARGE SCALE GENOMIC DNA]</scope>
    <source>
        <strain evidence="6 7">DSM 5604</strain>
    </source>
</reference>
<dbReference type="PROSITE" id="PS50404">
    <property type="entry name" value="GST_NTER"/>
    <property type="match status" value="1"/>
</dbReference>
<sequence length="220" mass="25467">MLLLHHLENSRSQRIAWALEVLKLEYEVKVYQRTSGNTAPESLKRVHPLGHAPVLQDEELTIAESGAILEFLADEYDTSNQLRPVDKIALRKYRYWLHFAEGSFMPLLVMMLVFRKIPTQPMPFFVKPIAKSLCNKVIDSFIMPRLEDVLALVEKHLQANEWFAGEARSAADMQMSFPLLAMRSVSAMDQYPSIERWLQTIRKDSDYQHAVERVGEFKAF</sequence>
<dbReference type="Proteomes" id="UP000295729">
    <property type="component" value="Unassembled WGS sequence"/>
</dbReference>
<dbReference type="InterPro" id="IPR004045">
    <property type="entry name" value="Glutathione_S-Trfase_N"/>
</dbReference>
<dbReference type="Pfam" id="PF00043">
    <property type="entry name" value="GST_C"/>
    <property type="match status" value="1"/>
</dbReference>
<proteinExistence type="inferred from homology"/>
<dbReference type="FunFam" id="3.40.30.10:FF:000156">
    <property type="entry name" value="Glutathione S-transferase 1"/>
    <property type="match status" value="1"/>
</dbReference>
<dbReference type="InterPro" id="IPR040079">
    <property type="entry name" value="Glutathione_S-Trfase"/>
</dbReference>
<dbReference type="InterPro" id="IPR004046">
    <property type="entry name" value="GST_C"/>
</dbReference>
<dbReference type="GO" id="GO:0004601">
    <property type="term" value="F:peroxidase activity"/>
    <property type="evidence" value="ECO:0007669"/>
    <property type="project" value="UniProtKB-ARBA"/>
</dbReference>
<dbReference type="OrthoDB" id="9810080at2"/>
<comment type="similarity">
    <text evidence="4">Belongs to the GST superfamily.</text>
</comment>
<dbReference type="RefSeq" id="WP_133563186.1">
    <property type="nucleotide sequence ID" value="NZ_SNZA01000004.1"/>
</dbReference>
<dbReference type="CDD" id="cd03046">
    <property type="entry name" value="GST_N_GTT1_like"/>
    <property type="match status" value="1"/>
</dbReference>
<dbReference type="SFLD" id="SFLDG01150">
    <property type="entry name" value="Main.1:_Beta-like"/>
    <property type="match status" value="1"/>
</dbReference>
<evidence type="ECO:0000313" key="7">
    <source>
        <dbReference type="Proteomes" id="UP000295729"/>
    </source>
</evidence>
<organism evidence="6 7">
    <name type="scientific">Marinomonas communis</name>
    <dbReference type="NCBI Taxonomy" id="28254"/>
    <lineage>
        <taxon>Bacteria</taxon>
        <taxon>Pseudomonadati</taxon>
        <taxon>Pseudomonadota</taxon>
        <taxon>Gammaproteobacteria</taxon>
        <taxon>Oceanospirillales</taxon>
        <taxon>Oceanospirillaceae</taxon>
        <taxon>Marinomonas</taxon>
    </lineage>
</organism>
<evidence type="ECO:0000256" key="3">
    <source>
        <dbReference type="ARBA" id="ARBA00047960"/>
    </source>
</evidence>
<dbReference type="GO" id="GO:0005737">
    <property type="term" value="C:cytoplasm"/>
    <property type="evidence" value="ECO:0007669"/>
    <property type="project" value="UniProtKB-ARBA"/>
</dbReference>
<evidence type="ECO:0000256" key="2">
    <source>
        <dbReference type="ARBA" id="ARBA00022679"/>
    </source>
</evidence>
<dbReference type="PANTHER" id="PTHR44051">
    <property type="entry name" value="GLUTATHIONE S-TRANSFERASE-RELATED"/>
    <property type="match status" value="1"/>
</dbReference>
<comment type="caution">
    <text evidence="6">The sequence shown here is derived from an EMBL/GenBank/DDBJ whole genome shotgun (WGS) entry which is preliminary data.</text>
</comment>
<dbReference type="SFLD" id="SFLDS00019">
    <property type="entry name" value="Glutathione_Transferase_(cytos"/>
    <property type="match status" value="1"/>
</dbReference>
<comment type="catalytic activity">
    <reaction evidence="3">
        <text>RX + glutathione = an S-substituted glutathione + a halide anion + H(+)</text>
        <dbReference type="Rhea" id="RHEA:16437"/>
        <dbReference type="ChEBI" id="CHEBI:15378"/>
        <dbReference type="ChEBI" id="CHEBI:16042"/>
        <dbReference type="ChEBI" id="CHEBI:17792"/>
        <dbReference type="ChEBI" id="CHEBI:57925"/>
        <dbReference type="ChEBI" id="CHEBI:90779"/>
        <dbReference type="EC" id="2.5.1.18"/>
    </reaction>
</comment>
<name>A0A4R6X4X2_9GAMM</name>
<evidence type="ECO:0000256" key="1">
    <source>
        <dbReference type="ARBA" id="ARBA00012452"/>
    </source>
</evidence>
<dbReference type="AlphaFoldDB" id="A0A4R6X4X2"/>
<dbReference type="InterPro" id="IPR036282">
    <property type="entry name" value="Glutathione-S-Trfase_C_sf"/>
</dbReference>
<protein>
    <recommendedName>
        <fullName evidence="1">glutathione transferase</fullName>
        <ecNumber evidence="1">2.5.1.18</ecNumber>
    </recommendedName>
</protein>
<evidence type="ECO:0000256" key="4">
    <source>
        <dbReference type="RuleBase" id="RU003494"/>
    </source>
</evidence>
<feature type="domain" description="GST N-terminal" evidence="5">
    <location>
        <begin position="1"/>
        <end position="80"/>
    </location>
</feature>
<accession>A0A4R6X4X2</accession>
<dbReference type="SUPFAM" id="SSF52833">
    <property type="entry name" value="Thioredoxin-like"/>
    <property type="match status" value="1"/>
</dbReference>
<keyword evidence="2 6" id="KW-0808">Transferase</keyword>
<dbReference type="EMBL" id="SNZA01000004">
    <property type="protein sequence ID" value="TDR12460.1"/>
    <property type="molecule type" value="Genomic_DNA"/>
</dbReference>
<dbReference type="Gene3D" id="1.20.1050.10">
    <property type="match status" value="1"/>
</dbReference>
<keyword evidence="7" id="KW-1185">Reference proteome</keyword>
<dbReference type="Gene3D" id="3.40.30.10">
    <property type="entry name" value="Glutaredoxin"/>
    <property type="match status" value="1"/>
</dbReference>
<dbReference type="EC" id="2.5.1.18" evidence="1"/>
<dbReference type="PANTHER" id="PTHR44051:SF9">
    <property type="entry name" value="GLUTATHIONE S-TRANSFERASE 1"/>
    <property type="match status" value="1"/>
</dbReference>
<evidence type="ECO:0000259" key="5">
    <source>
        <dbReference type="PROSITE" id="PS50404"/>
    </source>
</evidence>
<dbReference type="CDD" id="cd03189">
    <property type="entry name" value="GST_C_GTT1_like"/>
    <property type="match status" value="1"/>
</dbReference>
<dbReference type="Pfam" id="PF02798">
    <property type="entry name" value="GST_N"/>
    <property type="match status" value="1"/>
</dbReference>
<dbReference type="InterPro" id="IPR036249">
    <property type="entry name" value="Thioredoxin-like_sf"/>
</dbReference>
<dbReference type="SFLD" id="SFLDG00358">
    <property type="entry name" value="Main_(cytGST)"/>
    <property type="match status" value="1"/>
</dbReference>
<gene>
    <name evidence="6" type="ORF">C8D85_2494</name>
</gene>